<dbReference type="PROSITE" id="PS50850">
    <property type="entry name" value="MFS"/>
    <property type="match status" value="1"/>
</dbReference>
<evidence type="ECO:0000256" key="3">
    <source>
        <dbReference type="ARBA" id="ARBA00022475"/>
    </source>
</evidence>
<evidence type="ECO:0000256" key="6">
    <source>
        <dbReference type="ARBA" id="ARBA00023136"/>
    </source>
</evidence>
<dbReference type="GO" id="GO:0022857">
    <property type="term" value="F:transmembrane transporter activity"/>
    <property type="evidence" value="ECO:0007669"/>
    <property type="project" value="InterPro"/>
</dbReference>
<feature type="transmembrane region" description="Helical" evidence="7">
    <location>
        <begin position="81"/>
        <end position="102"/>
    </location>
</feature>
<comment type="caution">
    <text evidence="9">The sequence shown here is derived from an EMBL/GenBank/DDBJ whole genome shotgun (WGS) entry which is preliminary data.</text>
</comment>
<evidence type="ECO:0000256" key="4">
    <source>
        <dbReference type="ARBA" id="ARBA00022692"/>
    </source>
</evidence>
<feature type="transmembrane region" description="Helical" evidence="7">
    <location>
        <begin position="108"/>
        <end position="127"/>
    </location>
</feature>
<dbReference type="CDD" id="cd06173">
    <property type="entry name" value="MFS_MefA_like"/>
    <property type="match status" value="1"/>
</dbReference>
<feature type="transmembrane region" description="Helical" evidence="7">
    <location>
        <begin position="355"/>
        <end position="372"/>
    </location>
</feature>
<evidence type="ECO:0000256" key="5">
    <source>
        <dbReference type="ARBA" id="ARBA00022989"/>
    </source>
</evidence>
<dbReference type="PANTHER" id="PTHR23513:SF6">
    <property type="entry name" value="MAJOR FACILITATOR SUPERFAMILY ASSOCIATED DOMAIN-CONTAINING PROTEIN"/>
    <property type="match status" value="1"/>
</dbReference>
<dbReference type="InterPro" id="IPR036259">
    <property type="entry name" value="MFS_trans_sf"/>
</dbReference>
<comment type="subcellular location">
    <subcellularLocation>
        <location evidence="1">Cell membrane</location>
        <topology evidence="1">Multi-pass membrane protein</topology>
    </subcellularLocation>
</comment>
<dbReference type="InterPro" id="IPR020846">
    <property type="entry name" value="MFS_dom"/>
</dbReference>
<evidence type="ECO:0000256" key="1">
    <source>
        <dbReference type="ARBA" id="ARBA00004651"/>
    </source>
</evidence>
<organism evidence="9 10">
    <name type="scientific">Sporosarcina luteola</name>
    <dbReference type="NCBI Taxonomy" id="582850"/>
    <lineage>
        <taxon>Bacteria</taxon>
        <taxon>Bacillati</taxon>
        <taxon>Bacillota</taxon>
        <taxon>Bacilli</taxon>
        <taxon>Bacillales</taxon>
        <taxon>Caryophanaceae</taxon>
        <taxon>Sporosarcina</taxon>
    </lineage>
</organism>
<reference evidence="9 10" key="1">
    <citation type="submission" date="2019-07" db="EMBL/GenBank/DDBJ databases">
        <title>Whole genome shotgun sequence of Sporosarcina luteola NBRC 105378.</title>
        <authorList>
            <person name="Hosoyama A."/>
            <person name="Uohara A."/>
            <person name="Ohji S."/>
            <person name="Ichikawa N."/>
        </authorList>
    </citation>
    <scope>NUCLEOTIDE SEQUENCE [LARGE SCALE GENOMIC DNA]</scope>
    <source>
        <strain evidence="9 10">NBRC 105378</strain>
    </source>
</reference>
<name>A0A511Z5Z2_9BACL</name>
<feature type="transmembrane region" description="Helical" evidence="7">
    <location>
        <begin position="16"/>
        <end position="42"/>
    </location>
</feature>
<keyword evidence="3" id="KW-1003">Cell membrane</keyword>
<feature type="transmembrane region" description="Helical" evidence="7">
    <location>
        <begin position="291"/>
        <end position="309"/>
    </location>
</feature>
<evidence type="ECO:0000259" key="8">
    <source>
        <dbReference type="PROSITE" id="PS50850"/>
    </source>
</evidence>
<dbReference type="GO" id="GO:0005886">
    <property type="term" value="C:plasma membrane"/>
    <property type="evidence" value="ECO:0007669"/>
    <property type="project" value="UniProtKB-SubCell"/>
</dbReference>
<dbReference type="EMBL" id="BJYL01000015">
    <property type="protein sequence ID" value="GEN82873.1"/>
    <property type="molecule type" value="Genomic_DNA"/>
</dbReference>
<evidence type="ECO:0000313" key="9">
    <source>
        <dbReference type="EMBL" id="GEN82873.1"/>
    </source>
</evidence>
<dbReference type="Gene3D" id="1.20.1250.20">
    <property type="entry name" value="MFS general substrate transporter like domains"/>
    <property type="match status" value="1"/>
</dbReference>
<keyword evidence="10" id="KW-1185">Reference proteome</keyword>
<dbReference type="RefSeq" id="WP_170232607.1">
    <property type="nucleotide sequence ID" value="NZ_BJYL01000015.1"/>
</dbReference>
<feature type="transmembrane region" description="Helical" evidence="7">
    <location>
        <begin position="378"/>
        <end position="397"/>
    </location>
</feature>
<feature type="domain" description="Major facilitator superfamily (MFS) profile" evidence="8">
    <location>
        <begin position="224"/>
        <end position="404"/>
    </location>
</feature>
<dbReference type="AlphaFoldDB" id="A0A511Z5Z2"/>
<protein>
    <submittedName>
        <fullName evidence="9">MFS transporter</fullName>
    </submittedName>
</protein>
<keyword evidence="5 7" id="KW-1133">Transmembrane helix</keyword>
<keyword evidence="4 7" id="KW-0812">Transmembrane</keyword>
<evidence type="ECO:0000313" key="10">
    <source>
        <dbReference type="Proteomes" id="UP000321901"/>
    </source>
</evidence>
<dbReference type="Proteomes" id="UP000321901">
    <property type="component" value="Unassembled WGS sequence"/>
</dbReference>
<evidence type="ECO:0000256" key="7">
    <source>
        <dbReference type="SAM" id="Phobius"/>
    </source>
</evidence>
<feature type="transmembrane region" description="Helical" evidence="7">
    <location>
        <begin position="224"/>
        <end position="249"/>
    </location>
</feature>
<feature type="transmembrane region" description="Helical" evidence="7">
    <location>
        <begin position="148"/>
        <end position="170"/>
    </location>
</feature>
<feature type="transmembrane region" description="Helical" evidence="7">
    <location>
        <begin position="176"/>
        <end position="195"/>
    </location>
</feature>
<keyword evidence="6 7" id="KW-0472">Membrane</keyword>
<keyword evidence="2" id="KW-0813">Transport</keyword>
<dbReference type="Pfam" id="PF05977">
    <property type="entry name" value="MFS_3"/>
    <property type="match status" value="1"/>
</dbReference>
<feature type="transmembrane region" description="Helical" evidence="7">
    <location>
        <begin position="315"/>
        <end position="334"/>
    </location>
</feature>
<feature type="transmembrane region" description="Helical" evidence="7">
    <location>
        <begin position="48"/>
        <end position="69"/>
    </location>
</feature>
<accession>A0A511Z5Z2</accession>
<dbReference type="InterPro" id="IPR010290">
    <property type="entry name" value="TM_effector"/>
</dbReference>
<sequence>MKAVASEISLFKNRNFLLLWGSSTISSFGMQMYSIAIPLLIYDLSRSALAMSMMRAIEFFPNIFLGMLAGALVDRLNRKTMMVWTSFIQVISMCGIVTLLLTNHIELWHLYILGFVLSSAGYTFGNANHSVLPQIVSKDQLTSANAKLSFIDTLIRMIGPGIAGVLIAVFSYTSTLTIYLVCLLIMYVFMQFLNVPPTAKREDASHSIWKDMKEGIVELVNNKILLTPTITVLFSNFASSLVIGILIFFATDQIGADSKQVGFMFTISAIGGLIGASLISRIRKRFGRGVIYTYSLVFDIISMCLLLFAQTWWTIGISLAIRTFSTTISNIVYFTIRQEFTPNHLLGRVAGTSSMLMKLTLPLGLFIAGLWAEWFPIRILFFISMCIFAVLFGRLFFHPFKKLV</sequence>
<dbReference type="PANTHER" id="PTHR23513">
    <property type="entry name" value="INTEGRAL MEMBRANE EFFLUX PROTEIN-RELATED"/>
    <property type="match status" value="1"/>
</dbReference>
<dbReference type="SUPFAM" id="SSF103473">
    <property type="entry name" value="MFS general substrate transporter"/>
    <property type="match status" value="1"/>
</dbReference>
<gene>
    <name evidence="9" type="ORF">SLU01_11850</name>
</gene>
<evidence type="ECO:0000256" key="2">
    <source>
        <dbReference type="ARBA" id="ARBA00022448"/>
    </source>
</evidence>
<proteinExistence type="predicted"/>
<feature type="transmembrane region" description="Helical" evidence="7">
    <location>
        <begin position="261"/>
        <end position="279"/>
    </location>
</feature>